<evidence type="ECO:0000259" key="1">
    <source>
        <dbReference type="SMART" id="SM00881"/>
    </source>
</evidence>
<accession>A0A5C6ABF0</accession>
<dbReference type="RefSeq" id="WP_146445263.1">
    <property type="nucleotide sequence ID" value="NZ_SJPR01000003.1"/>
</dbReference>
<gene>
    <name evidence="2" type="ORF">Pla108_25300</name>
</gene>
<dbReference type="PANTHER" id="PTHR33303:SF2">
    <property type="entry name" value="COA-BINDING DOMAIN-CONTAINING PROTEIN"/>
    <property type="match status" value="1"/>
</dbReference>
<feature type="domain" description="CoA-binding" evidence="1">
    <location>
        <begin position="4"/>
        <end position="96"/>
    </location>
</feature>
<dbReference type="InterPro" id="IPR036291">
    <property type="entry name" value="NAD(P)-bd_dom_sf"/>
</dbReference>
<dbReference type="Proteomes" id="UP000317421">
    <property type="component" value="Unassembled WGS sequence"/>
</dbReference>
<protein>
    <submittedName>
        <fullName evidence="2">CoA binding domain protein</fullName>
    </submittedName>
</protein>
<sequence>MDAPKKPTVAVIGASADRTKFGNRSLRAHAGCGYEVFAVNPKGGEIEGLPVYASIAEVPASPLDRVTMYVPPAVGLTLLDAIAAKGCGELWLNPGTESPEMIARAEALGLNPIVACSLIDCASRGA</sequence>
<name>A0A5C6ABF0_9BACT</name>
<organism evidence="2 3">
    <name type="scientific">Botrimarina colliarenosi</name>
    <dbReference type="NCBI Taxonomy" id="2528001"/>
    <lineage>
        <taxon>Bacteria</taxon>
        <taxon>Pseudomonadati</taxon>
        <taxon>Planctomycetota</taxon>
        <taxon>Planctomycetia</taxon>
        <taxon>Pirellulales</taxon>
        <taxon>Lacipirellulaceae</taxon>
        <taxon>Botrimarina</taxon>
    </lineage>
</organism>
<evidence type="ECO:0000313" key="3">
    <source>
        <dbReference type="Proteomes" id="UP000317421"/>
    </source>
</evidence>
<dbReference type="Gene3D" id="3.40.50.720">
    <property type="entry name" value="NAD(P)-binding Rossmann-like Domain"/>
    <property type="match status" value="1"/>
</dbReference>
<dbReference type="EMBL" id="SJPR01000003">
    <property type="protein sequence ID" value="TWT96756.1"/>
    <property type="molecule type" value="Genomic_DNA"/>
</dbReference>
<dbReference type="SMART" id="SM00881">
    <property type="entry name" value="CoA_binding"/>
    <property type="match status" value="1"/>
</dbReference>
<dbReference type="OrthoDB" id="9804695at2"/>
<dbReference type="AlphaFoldDB" id="A0A5C6ABF0"/>
<dbReference type="PANTHER" id="PTHR33303">
    <property type="entry name" value="CYTOPLASMIC PROTEIN-RELATED"/>
    <property type="match status" value="1"/>
</dbReference>
<reference evidence="2 3" key="1">
    <citation type="submission" date="2019-02" db="EMBL/GenBank/DDBJ databases">
        <title>Deep-cultivation of Planctomycetes and their phenomic and genomic characterization uncovers novel biology.</title>
        <authorList>
            <person name="Wiegand S."/>
            <person name="Jogler M."/>
            <person name="Boedeker C."/>
            <person name="Pinto D."/>
            <person name="Vollmers J."/>
            <person name="Rivas-Marin E."/>
            <person name="Kohn T."/>
            <person name="Peeters S.H."/>
            <person name="Heuer A."/>
            <person name="Rast P."/>
            <person name="Oberbeckmann S."/>
            <person name="Bunk B."/>
            <person name="Jeske O."/>
            <person name="Meyerdierks A."/>
            <person name="Storesund J.E."/>
            <person name="Kallscheuer N."/>
            <person name="Luecker S."/>
            <person name="Lage O.M."/>
            <person name="Pohl T."/>
            <person name="Merkel B.J."/>
            <person name="Hornburger P."/>
            <person name="Mueller R.-W."/>
            <person name="Bruemmer F."/>
            <person name="Labrenz M."/>
            <person name="Spormann A.M."/>
            <person name="Op Den Camp H."/>
            <person name="Overmann J."/>
            <person name="Amann R."/>
            <person name="Jetten M.S.M."/>
            <person name="Mascher T."/>
            <person name="Medema M.H."/>
            <person name="Devos D.P."/>
            <person name="Kaster A.-K."/>
            <person name="Ovreas L."/>
            <person name="Rohde M."/>
            <person name="Galperin M.Y."/>
            <person name="Jogler C."/>
        </authorList>
    </citation>
    <scope>NUCLEOTIDE SEQUENCE [LARGE SCALE GENOMIC DNA]</scope>
    <source>
        <strain evidence="2 3">Pla108</strain>
    </source>
</reference>
<evidence type="ECO:0000313" key="2">
    <source>
        <dbReference type="EMBL" id="TWT96756.1"/>
    </source>
</evidence>
<dbReference type="InterPro" id="IPR003781">
    <property type="entry name" value="CoA-bd"/>
</dbReference>
<dbReference type="SUPFAM" id="SSF51735">
    <property type="entry name" value="NAD(P)-binding Rossmann-fold domains"/>
    <property type="match status" value="1"/>
</dbReference>
<keyword evidence="3" id="KW-1185">Reference proteome</keyword>
<comment type="caution">
    <text evidence="2">The sequence shown here is derived from an EMBL/GenBank/DDBJ whole genome shotgun (WGS) entry which is preliminary data.</text>
</comment>
<dbReference type="Pfam" id="PF13380">
    <property type="entry name" value="CoA_binding_2"/>
    <property type="match status" value="1"/>
</dbReference>
<proteinExistence type="predicted"/>